<evidence type="ECO:0000313" key="1">
    <source>
        <dbReference type="EMBL" id="GBC00884.1"/>
    </source>
</evidence>
<comment type="caution">
    <text evidence="1">The sequence shown here is derived from an EMBL/GenBank/DDBJ whole genome shotgun (WGS) entry which is preliminary data.</text>
</comment>
<keyword evidence="3" id="KW-1185">Reference proteome</keyword>
<dbReference type="AlphaFoldDB" id="A0A2Z6RFM2"/>
<evidence type="ECO:0000313" key="3">
    <source>
        <dbReference type="Proteomes" id="UP000247702"/>
    </source>
</evidence>
<proteinExistence type="predicted"/>
<gene>
    <name evidence="2" type="ORF">RCL2_001854000</name>
    <name evidence="1" type="ORF">RclHR1_00040035</name>
</gene>
<dbReference type="OrthoDB" id="2304176at2759"/>
<reference evidence="2" key="2">
    <citation type="submission" date="2019-10" db="EMBL/GenBank/DDBJ databases">
        <title>Conservation and host-specific expression of non-tandemly repeated heterogenous ribosome RNA gene in arbuscular mycorrhizal fungi.</title>
        <authorList>
            <person name="Maeda T."/>
            <person name="Kobayashi Y."/>
            <person name="Nakagawa T."/>
            <person name="Ezawa T."/>
            <person name="Yamaguchi K."/>
            <person name="Bino T."/>
            <person name="Nishimoto Y."/>
            <person name="Shigenobu S."/>
            <person name="Kawaguchi M."/>
        </authorList>
    </citation>
    <scope>NUCLEOTIDE SEQUENCE</scope>
    <source>
        <strain evidence="2">HR1</strain>
    </source>
</reference>
<dbReference type="EMBL" id="BLAL01000206">
    <property type="protein sequence ID" value="GES91737.1"/>
    <property type="molecule type" value="Genomic_DNA"/>
</dbReference>
<accession>A0A2Z6RFM2</accession>
<evidence type="ECO:0000313" key="2">
    <source>
        <dbReference type="EMBL" id="GES91737.1"/>
    </source>
</evidence>
<dbReference type="Proteomes" id="UP000615446">
    <property type="component" value="Unassembled WGS sequence"/>
</dbReference>
<dbReference type="Proteomes" id="UP000247702">
    <property type="component" value="Unassembled WGS sequence"/>
</dbReference>
<name>A0A2Z6RFM2_9GLOM</name>
<sequence>MKHQSRRVKKQYNKIDPNSERIIIEYMQQWINNGRVERDPFAQISKMIPYDSKKICHHWTNKLDPKLCLINSVPLTSHEKEYIFEWVKNHINSTNNKISWSLLQSNMEEKFGLLRSRNDLKNVWYSKKRKINKHTKNAIHIDRIDDVSTLLESYYLQPLYLLGIDDATNDMMILETFNYSE</sequence>
<dbReference type="EMBL" id="BEXD01003334">
    <property type="protein sequence ID" value="GBC00884.1"/>
    <property type="molecule type" value="Genomic_DNA"/>
</dbReference>
<organism evidence="1 3">
    <name type="scientific">Rhizophagus clarus</name>
    <dbReference type="NCBI Taxonomy" id="94130"/>
    <lineage>
        <taxon>Eukaryota</taxon>
        <taxon>Fungi</taxon>
        <taxon>Fungi incertae sedis</taxon>
        <taxon>Mucoromycota</taxon>
        <taxon>Glomeromycotina</taxon>
        <taxon>Glomeromycetes</taxon>
        <taxon>Glomerales</taxon>
        <taxon>Glomeraceae</taxon>
        <taxon>Rhizophagus</taxon>
    </lineage>
</organism>
<evidence type="ECO:0008006" key="4">
    <source>
        <dbReference type="Google" id="ProtNLM"/>
    </source>
</evidence>
<protein>
    <recommendedName>
        <fullName evidence="4">HTH myb-type domain-containing protein</fullName>
    </recommendedName>
</protein>
<reference evidence="1 3" key="1">
    <citation type="submission" date="2017-11" db="EMBL/GenBank/DDBJ databases">
        <title>The genome of Rhizophagus clarus HR1 reveals common genetic basis of auxotrophy among arbuscular mycorrhizal fungi.</title>
        <authorList>
            <person name="Kobayashi Y."/>
        </authorList>
    </citation>
    <scope>NUCLEOTIDE SEQUENCE [LARGE SCALE GENOMIC DNA]</scope>
    <source>
        <strain evidence="1 3">HR1</strain>
    </source>
</reference>